<feature type="compositionally biased region" description="Low complexity" evidence="1">
    <location>
        <begin position="175"/>
        <end position="194"/>
    </location>
</feature>
<sequence length="585" mass="64365">MSKSAAPSNTHRALGWNCDIVCAKNNIFGGYYQHLDLLTVADVVHDLDLCFSPPGHGDDGGDGSQWRRALIPETESRDANGLVLHLDEQDNTTKIPTPDPGSRTRYRYVLHERACTRHREKHSLQDSCLRLAPQPRRCRDPRYLQIGKSDTSDPKLALIAPRRGDVARKRIRTGSGSLSRSPSNSPSPERSPSPYKDGQDEAQEAVIPTAIIDSQTGKEYINNFRSDVISINSPAQCVVTGKGGYWCTGSPVGPGIQAAHIVPATHWSRFPLDDQQGIADTNNPENLKDAWYGTYDPANGLLMASHLHQCFDQRLFSIHPDTGIIRVFLPYSLLLEYHGKHAHLAPGVSKRALRFHYDMCCIENFGAKIPLPPSPVPLSIRSDAATKLPVNTSKPIPGDPNKTQNQSTAAARMPAATPAPKDTQHGAADTGADPPASDSDDAAGSEELDSTKLPPSPPSSCRMSKQDDPQRQFRLWRVGELILSDFRKAEWYQNQGWLVVNIDGEDEDKQQEESCSTEQSYHPNHHLKYASILIVGQNMAAAVQAPPALEHVRANNSRALEDGKKRNKLGYHRVSGACSTFVELE</sequence>
<dbReference type="Proteomes" id="UP000011086">
    <property type="component" value="Unassembled WGS sequence"/>
</dbReference>
<feature type="domain" description="HNH nuclease" evidence="2">
    <location>
        <begin position="237"/>
        <end position="319"/>
    </location>
</feature>
<protein>
    <recommendedName>
        <fullName evidence="2">HNH nuclease domain-containing protein</fullName>
    </recommendedName>
</protein>
<evidence type="ECO:0000259" key="2">
    <source>
        <dbReference type="Pfam" id="PF13391"/>
    </source>
</evidence>
<evidence type="ECO:0000256" key="1">
    <source>
        <dbReference type="SAM" id="MobiDB-lite"/>
    </source>
</evidence>
<name>A0AA97NLE9_PYRO3</name>
<dbReference type="Pfam" id="PF13391">
    <property type="entry name" value="HNH_2"/>
    <property type="match status" value="1"/>
</dbReference>
<feature type="compositionally biased region" description="Acidic residues" evidence="1">
    <location>
        <begin position="438"/>
        <end position="448"/>
    </location>
</feature>
<organism evidence="3">
    <name type="scientific">Pyricularia oryzae (strain Y34)</name>
    <name type="common">Rice blast fungus</name>
    <name type="synonym">Magnaporthe oryzae</name>
    <dbReference type="NCBI Taxonomy" id="1143189"/>
    <lineage>
        <taxon>Eukaryota</taxon>
        <taxon>Fungi</taxon>
        <taxon>Dikarya</taxon>
        <taxon>Ascomycota</taxon>
        <taxon>Pezizomycotina</taxon>
        <taxon>Sordariomycetes</taxon>
        <taxon>Sordariomycetidae</taxon>
        <taxon>Magnaporthales</taxon>
        <taxon>Pyriculariaceae</taxon>
        <taxon>Pyricularia</taxon>
    </lineage>
</organism>
<reference evidence="3" key="1">
    <citation type="journal article" date="2012" name="PLoS Genet.">
        <title>Comparative analysis of the genomes of two field isolates of the rice blast fungus Magnaporthe oryzae.</title>
        <authorList>
            <person name="Xue M."/>
            <person name="Yang J."/>
            <person name="Li Z."/>
            <person name="Hu S."/>
            <person name="Yao N."/>
            <person name="Dean R.A."/>
            <person name="Zhao W."/>
            <person name="Shen M."/>
            <person name="Zhang H."/>
            <person name="Li C."/>
            <person name="Liu L."/>
            <person name="Cao L."/>
            <person name="Xu X."/>
            <person name="Xing Y."/>
            <person name="Hsiang T."/>
            <person name="Zhang Z."/>
            <person name="Xu J.R."/>
            <person name="Peng Y.L."/>
        </authorList>
    </citation>
    <scope>NUCLEOTIDE SEQUENCE</scope>
    <source>
        <strain evidence="3">Y34</strain>
    </source>
</reference>
<feature type="region of interest" description="Disordered" evidence="1">
    <location>
        <begin position="159"/>
        <end position="201"/>
    </location>
</feature>
<dbReference type="InterPro" id="IPR003615">
    <property type="entry name" value="HNH_nuc"/>
</dbReference>
<evidence type="ECO:0000313" key="3">
    <source>
        <dbReference type="EMBL" id="ELQ32295.1"/>
    </source>
</evidence>
<dbReference type="EMBL" id="JH794009">
    <property type="protein sequence ID" value="ELQ32295.1"/>
    <property type="molecule type" value="Genomic_DNA"/>
</dbReference>
<feature type="region of interest" description="Disordered" evidence="1">
    <location>
        <begin position="388"/>
        <end position="469"/>
    </location>
</feature>
<accession>A0AA97NLE9</accession>
<proteinExistence type="predicted"/>
<gene>
    <name evidence="3" type="ORF">OOU_Y34scaffold01196g3</name>
</gene>
<dbReference type="AlphaFoldDB" id="A0AA97NLE9"/>
<feature type="compositionally biased region" description="Low complexity" evidence="1">
    <location>
        <begin position="408"/>
        <end position="437"/>
    </location>
</feature>